<feature type="compositionally biased region" description="Pro residues" evidence="1">
    <location>
        <begin position="761"/>
        <end position="787"/>
    </location>
</feature>
<protein>
    <submittedName>
        <fullName evidence="2">Uncharacterized protein</fullName>
    </submittedName>
</protein>
<reference evidence="2" key="1">
    <citation type="submission" date="2020-11" db="EMBL/GenBank/DDBJ databases">
        <authorList>
            <consortium name="DOE Joint Genome Institute"/>
            <person name="Ahrendt S."/>
            <person name="Riley R."/>
            <person name="Andreopoulos W."/>
            <person name="Labutti K."/>
            <person name="Pangilinan J."/>
            <person name="Ruiz-Duenas F.J."/>
            <person name="Barrasa J.M."/>
            <person name="Sanchez-Garcia M."/>
            <person name="Camarero S."/>
            <person name="Miyauchi S."/>
            <person name="Serrano A."/>
            <person name="Linde D."/>
            <person name="Babiker R."/>
            <person name="Drula E."/>
            <person name="Ayuso-Fernandez I."/>
            <person name="Pacheco R."/>
            <person name="Padilla G."/>
            <person name="Ferreira P."/>
            <person name="Barriuso J."/>
            <person name="Kellner H."/>
            <person name="Castanera R."/>
            <person name="Alfaro M."/>
            <person name="Ramirez L."/>
            <person name="Pisabarro A.G."/>
            <person name="Kuo A."/>
            <person name="Tritt A."/>
            <person name="Lipzen A."/>
            <person name="He G."/>
            <person name="Yan M."/>
            <person name="Ng V."/>
            <person name="Cullen D."/>
            <person name="Martin F."/>
            <person name="Rosso M.-N."/>
            <person name="Henrissat B."/>
            <person name="Hibbett D."/>
            <person name="Martinez A.T."/>
            <person name="Grigoriev I.V."/>
        </authorList>
    </citation>
    <scope>NUCLEOTIDE SEQUENCE</scope>
    <source>
        <strain evidence="2">AH 40177</strain>
    </source>
</reference>
<evidence type="ECO:0000313" key="3">
    <source>
        <dbReference type="Proteomes" id="UP000772434"/>
    </source>
</evidence>
<organism evidence="2 3">
    <name type="scientific">Rhodocollybia butyracea</name>
    <dbReference type="NCBI Taxonomy" id="206335"/>
    <lineage>
        <taxon>Eukaryota</taxon>
        <taxon>Fungi</taxon>
        <taxon>Dikarya</taxon>
        <taxon>Basidiomycota</taxon>
        <taxon>Agaricomycotina</taxon>
        <taxon>Agaricomycetes</taxon>
        <taxon>Agaricomycetidae</taxon>
        <taxon>Agaricales</taxon>
        <taxon>Marasmiineae</taxon>
        <taxon>Omphalotaceae</taxon>
        <taxon>Rhodocollybia</taxon>
    </lineage>
</organism>
<evidence type="ECO:0000313" key="2">
    <source>
        <dbReference type="EMBL" id="KAF9066268.1"/>
    </source>
</evidence>
<accession>A0A9P5PMX4</accession>
<gene>
    <name evidence="2" type="ORF">BDP27DRAFT_1365800</name>
</gene>
<dbReference type="AlphaFoldDB" id="A0A9P5PMX4"/>
<feature type="region of interest" description="Disordered" evidence="1">
    <location>
        <begin position="758"/>
        <end position="861"/>
    </location>
</feature>
<feature type="compositionally biased region" description="Pro residues" evidence="1">
    <location>
        <begin position="822"/>
        <end position="834"/>
    </location>
</feature>
<feature type="compositionally biased region" description="Basic residues" evidence="1">
    <location>
        <begin position="170"/>
        <end position="184"/>
    </location>
</feature>
<dbReference type="OrthoDB" id="3063186at2759"/>
<sequence>MRADAQRAGLAAPKAYRLVVDCSLPSRVSLPNTPKVLRKEVEWCAVYAGVSLWLVAPQPVNSSATYAQLYDLCFRALSTVDYGRELMLIWDSGSLDACEIAGVFPELASSDLQQMVKLMFNPSCIRQFCDIANLISCRVHANPFLPLSLQNLTASSMSHNANSTPAHGTHNARGRGGSRTHVRRVSPLPPPPPYTANALPGEGLPGVAASGGEGRVGEPVFGEDNPAVNTDGLAKGAALHSAVPAPGVVPPTGIVPPADVVPPAGVVPATDTVATAHAVSHSTRRRGKVVEGGGRARLDEYRKELANKIFVAIKQKAVPFTSITSELDPTRAQANITAISRRFLNHVNITMKRTSKTNMSILSAEDGQALLDKVLSVLSPKTAYQLFEVTEREKISAFSEEEKAAYVESAANLDIEKNQDTLAVALSTVYGSLRCTVRTEFFVLSVFQEGQVVNATERNWANLALPEPSFRTSLEHDAEGLPVFPPVALTQVTPEQVMALLEDYLLDLWSCQYGNTTSLSWDALHENPNDFYDTRVFQFDMGLRHPKELAEDVMVVAKRFENVASPFCFSRRYMDHNNPVVQGPAANSMQPDPALPEDSMRLTPALHGEPLPPIPALPVEPTPPTPALSLEPVPPIPAVDHALPTPALNHEPTPLILALDHTLSALTQELKPTPLASDLNPELTLLIPALNPEPTPPTPAFNFELTLGAPVLNSTPGAHVFDPTLRAPIPNSTPRAHIFNPTLRAPVPDSTLRALVLDSPPRVPVPDPTPRVPVPDPTPRVPVPNPTPRALILDSPPTFPVLDSPLNHKSGPISSLDCESTPPGPPDVVLPPDTPLDRINVDVDEDNGSGVETQEAIQVGS</sequence>
<keyword evidence="3" id="KW-1185">Reference proteome</keyword>
<dbReference type="EMBL" id="JADNRY010000090">
    <property type="protein sequence ID" value="KAF9066268.1"/>
    <property type="molecule type" value="Genomic_DNA"/>
</dbReference>
<proteinExistence type="predicted"/>
<feature type="region of interest" description="Disordered" evidence="1">
    <location>
        <begin position="159"/>
        <end position="224"/>
    </location>
</feature>
<name>A0A9P5PMX4_9AGAR</name>
<evidence type="ECO:0000256" key="1">
    <source>
        <dbReference type="SAM" id="MobiDB-lite"/>
    </source>
</evidence>
<feature type="compositionally biased region" description="Polar residues" evidence="1">
    <location>
        <begin position="850"/>
        <end position="861"/>
    </location>
</feature>
<dbReference type="Proteomes" id="UP000772434">
    <property type="component" value="Unassembled WGS sequence"/>
</dbReference>
<comment type="caution">
    <text evidence="2">The sequence shown here is derived from an EMBL/GenBank/DDBJ whole genome shotgun (WGS) entry which is preliminary data.</text>
</comment>